<feature type="region of interest" description="Disordered" evidence="10">
    <location>
        <begin position="517"/>
        <end position="585"/>
    </location>
</feature>
<dbReference type="SMART" id="SM00474">
    <property type="entry name" value="35EXOc"/>
    <property type="match status" value="1"/>
</dbReference>
<feature type="region of interest" description="Disordered" evidence="10">
    <location>
        <begin position="1"/>
        <end position="108"/>
    </location>
</feature>
<dbReference type="InterPro" id="IPR036397">
    <property type="entry name" value="RNaseH_sf"/>
</dbReference>
<feature type="compositionally biased region" description="Polar residues" evidence="10">
    <location>
        <begin position="16"/>
        <end position="30"/>
    </location>
</feature>
<dbReference type="Gene3D" id="3.30.420.10">
    <property type="entry name" value="Ribonuclease H-like superfamily/Ribonuclease H"/>
    <property type="match status" value="1"/>
</dbReference>
<keyword evidence="7" id="KW-0539">Nucleus</keyword>
<name>A0A4U7KLZ5_9BASI</name>
<sequence>MRAGAKTAKRRLPKTWASTHGSASTGTARTSRGRASPGNAFPFTKTPAQKAKEAQQQELERGLEVYTHKSPAGPPHVAGSNFLNPLCKPSSSSQTLDQPLLPDGSTSRGKLARLRTPVLAYTANYDEAAELLSCLGPGPMGLDLEWNFSRKGAQRTALLQICSPSMILIIHLSAMSHRIPPPLRSILQDPNIIKTGVAIRNDALKLQRDYSIDTRNVVELGTLAKLAQPGRWADVRRLISLRDLTRVYLGRKLRKDSVRVSDWEQYPLNANQIEYAASDTFVSLEVLRALAEYFKPSGKVEGEQQREGLLEQLDRIMQAGDDPPMDLEQALKLSAYDLYQERVGMHSLATQKRDQMRPALREVQPQAQTRSTSPSRVSFGQTTKSQTNSRSIKPSSSGGKQEANQDSEDDDFITVTSVRLAHDRAMHQWLYSHRTLDQVAQSANVKATTIANYLLKAMVQAKEKGDKANDGQRGLLDDFSPADRERLEAQLKQAGSVFYVHWRRYRMLAKQLGWIDASGSESEGERQKATNAQPAKGTASAGQPNGKTAWQRPAALRPPPAQERSRPRLVVELSDDEVDVNDTSR</sequence>
<dbReference type="GO" id="GO:0006139">
    <property type="term" value="P:nucleobase-containing compound metabolic process"/>
    <property type="evidence" value="ECO:0007669"/>
    <property type="project" value="InterPro"/>
</dbReference>
<comment type="caution">
    <text evidence="12">The sequence shown here is derived from an EMBL/GenBank/DDBJ whole genome shotgun (WGS) entry which is preliminary data.</text>
</comment>
<dbReference type="OrthoDB" id="18193at2759"/>
<dbReference type="GO" id="GO:0005634">
    <property type="term" value="C:nucleus"/>
    <property type="evidence" value="ECO:0007669"/>
    <property type="project" value="UniProtKB-SubCell"/>
</dbReference>
<evidence type="ECO:0000313" key="13">
    <source>
        <dbReference type="Proteomes" id="UP000306050"/>
    </source>
</evidence>
<dbReference type="GeneID" id="40729235"/>
<comment type="subcellular location">
    <subcellularLocation>
        <location evidence="1">Nucleus</location>
    </subcellularLocation>
</comment>
<dbReference type="RefSeq" id="XP_029737245.1">
    <property type="nucleotide sequence ID" value="XM_029886932.1"/>
</dbReference>
<evidence type="ECO:0000256" key="5">
    <source>
        <dbReference type="ARBA" id="ARBA00022839"/>
    </source>
</evidence>
<keyword evidence="4" id="KW-0378">Hydrolase</keyword>
<evidence type="ECO:0000256" key="7">
    <source>
        <dbReference type="ARBA" id="ARBA00023242"/>
    </source>
</evidence>
<evidence type="ECO:0000256" key="10">
    <source>
        <dbReference type="SAM" id="MobiDB-lite"/>
    </source>
</evidence>
<dbReference type="InterPro" id="IPR002562">
    <property type="entry name" value="3'-5'_exonuclease_dom"/>
</dbReference>
<protein>
    <recommendedName>
        <fullName evidence="8">3'-5' exonuclease</fullName>
    </recommendedName>
    <alternativeName>
        <fullName evidence="9">Werner Syndrome-like exonuclease</fullName>
    </alternativeName>
</protein>
<feature type="compositionally biased region" description="Acidic residues" evidence="10">
    <location>
        <begin position="573"/>
        <end position="585"/>
    </location>
</feature>
<dbReference type="Proteomes" id="UP000306050">
    <property type="component" value="Chromosome SGRAM_8"/>
</dbReference>
<dbReference type="EMBL" id="SRRM01000021">
    <property type="protein sequence ID" value="TKY85260.1"/>
    <property type="molecule type" value="Genomic_DNA"/>
</dbReference>
<dbReference type="GO" id="GO:0046872">
    <property type="term" value="F:metal ion binding"/>
    <property type="evidence" value="ECO:0007669"/>
    <property type="project" value="UniProtKB-KW"/>
</dbReference>
<organism evidence="12 13">
    <name type="scientific">Sporisorium graminicola</name>
    <dbReference type="NCBI Taxonomy" id="280036"/>
    <lineage>
        <taxon>Eukaryota</taxon>
        <taxon>Fungi</taxon>
        <taxon>Dikarya</taxon>
        <taxon>Basidiomycota</taxon>
        <taxon>Ustilaginomycotina</taxon>
        <taxon>Ustilaginomycetes</taxon>
        <taxon>Ustilaginales</taxon>
        <taxon>Ustilaginaceae</taxon>
        <taxon>Sporisorium</taxon>
    </lineage>
</organism>
<evidence type="ECO:0000313" key="12">
    <source>
        <dbReference type="EMBL" id="TKY85260.1"/>
    </source>
</evidence>
<proteinExistence type="predicted"/>
<feature type="compositionally biased region" description="Basic and acidic residues" evidence="10">
    <location>
        <begin position="351"/>
        <end position="360"/>
    </location>
</feature>
<evidence type="ECO:0000256" key="2">
    <source>
        <dbReference type="ARBA" id="ARBA00022722"/>
    </source>
</evidence>
<dbReference type="PANTHER" id="PTHR13620">
    <property type="entry name" value="3-5 EXONUCLEASE"/>
    <property type="match status" value="1"/>
</dbReference>
<dbReference type="KEGG" id="sgra:EX895_006340"/>
<keyword evidence="13" id="KW-1185">Reference proteome</keyword>
<keyword evidence="6" id="KW-0460">Magnesium</keyword>
<dbReference type="AlphaFoldDB" id="A0A4U7KLZ5"/>
<dbReference type="SUPFAM" id="SSF53098">
    <property type="entry name" value="Ribonuclease H-like"/>
    <property type="match status" value="1"/>
</dbReference>
<dbReference type="InterPro" id="IPR051132">
    <property type="entry name" value="3-5_Exonuclease_domain"/>
</dbReference>
<evidence type="ECO:0000256" key="8">
    <source>
        <dbReference type="ARBA" id="ARBA00040531"/>
    </source>
</evidence>
<evidence type="ECO:0000256" key="1">
    <source>
        <dbReference type="ARBA" id="ARBA00004123"/>
    </source>
</evidence>
<feature type="domain" description="3'-5' exonuclease" evidence="11">
    <location>
        <begin position="122"/>
        <end position="299"/>
    </location>
</feature>
<gene>
    <name evidence="12" type="ORF">EX895_006340</name>
</gene>
<feature type="region of interest" description="Disordered" evidence="10">
    <location>
        <begin position="350"/>
        <end position="410"/>
    </location>
</feature>
<dbReference type="GO" id="GO:0003676">
    <property type="term" value="F:nucleic acid binding"/>
    <property type="evidence" value="ECO:0007669"/>
    <property type="project" value="InterPro"/>
</dbReference>
<keyword evidence="5" id="KW-0269">Exonuclease</keyword>
<keyword evidence="2" id="KW-0540">Nuclease</keyword>
<evidence type="ECO:0000256" key="6">
    <source>
        <dbReference type="ARBA" id="ARBA00022842"/>
    </source>
</evidence>
<evidence type="ECO:0000256" key="4">
    <source>
        <dbReference type="ARBA" id="ARBA00022801"/>
    </source>
</evidence>
<dbReference type="CDD" id="cd06141">
    <property type="entry name" value="WRN_exo"/>
    <property type="match status" value="1"/>
</dbReference>
<dbReference type="Pfam" id="PF01612">
    <property type="entry name" value="DNA_pol_A_exo1"/>
    <property type="match status" value="1"/>
</dbReference>
<reference evidence="12 13" key="1">
    <citation type="submission" date="2019-05" db="EMBL/GenBank/DDBJ databases">
        <title>Sporisorium graminicola CBS 10092 draft sequencing and annotation.</title>
        <authorList>
            <person name="Solano-Gonzalez S."/>
            <person name="Caddick M.X."/>
            <person name="Darby A."/>
        </authorList>
    </citation>
    <scope>NUCLEOTIDE SEQUENCE [LARGE SCALE GENOMIC DNA]</scope>
    <source>
        <strain evidence="12 13">CBS 10092</strain>
    </source>
</reference>
<feature type="compositionally biased region" description="Basic and acidic residues" evidence="10">
    <location>
        <begin position="50"/>
        <end position="67"/>
    </location>
</feature>
<dbReference type="PANTHER" id="PTHR13620:SF109">
    <property type="entry name" value="3'-5' EXONUCLEASE"/>
    <property type="match status" value="1"/>
</dbReference>
<evidence type="ECO:0000256" key="3">
    <source>
        <dbReference type="ARBA" id="ARBA00022723"/>
    </source>
</evidence>
<dbReference type="GO" id="GO:0008408">
    <property type="term" value="F:3'-5' exonuclease activity"/>
    <property type="evidence" value="ECO:0007669"/>
    <property type="project" value="InterPro"/>
</dbReference>
<keyword evidence="3" id="KW-0479">Metal-binding</keyword>
<dbReference type="InterPro" id="IPR012337">
    <property type="entry name" value="RNaseH-like_sf"/>
</dbReference>
<evidence type="ECO:0000256" key="9">
    <source>
        <dbReference type="ARBA" id="ARBA00042761"/>
    </source>
</evidence>
<evidence type="ECO:0000259" key="11">
    <source>
        <dbReference type="SMART" id="SM00474"/>
    </source>
</evidence>
<accession>A0A4U7KLZ5</accession>
<feature type="compositionally biased region" description="Polar residues" evidence="10">
    <location>
        <begin position="365"/>
        <end position="404"/>
    </location>
</feature>